<dbReference type="Proteomes" id="UP000176221">
    <property type="component" value="Unassembled WGS sequence"/>
</dbReference>
<name>A0A1G2N853_9BACT</name>
<protein>
    <submittedName>
        <fullName evidence="1">Uncharacterized protein</fullName>
    </submittedName>
</protein>
<dbReference type="EMBL" id="MHRX01000051">
    <property type="protein sequence ID" value="OHA32223.1"/>
    <property type="molecule type" value="Genomic_DNA"/>
</dbReference>
<reference evidence="1 2" key="1">
    <citation type="journal article" date="2016" name="Nat. Commun.">
        <title>Thousands of microbial genomes shed light on interconnected biogeochemical processes in an aquifer system.</title>
        <authorList>
            <person name="Anantharaman K."/>
            <person name="Brown C.T."/>
            <person name="Hug L.A."/>
            <person name="Sharon I."/>
            <person name="Castelle C.J."/>
            <person name="Probst A.J."/>
            <person name="Thomas B.C."/>
            <person name="Singh A."/>
            <person name="Wilkins M.J."/>
            <person name="Karaoz U."/>
            <person name="Brodie E.L."/>
            <person name="Williams K.H."/>
            <person name="Hubbard S.S."/>
            <person name="Banfield J.F."/>
        </authorList>
    </citation>
    <scope>NUCLEOTIDE SEQUENCE [LARGE SCALE GENOMIC DNA]</scope>
</reference>
<evidence type="ECO:0000313" key="2">
    <source>
        <dbReference type="Proteomes" id="UP000176221"/>
    </source>
</evidence>
<comment type="caution">
    <text evidence="1">The sequence shown here is derived from an EMBL/GenBank/DDBJ whole genome shotgun (WGS) entry which is preliminary data.</text>
</comment>
<dbReference type="AlphaFoldDB" id="A0A1G2N853"/>
<sequence length="59" mass="7008">MPGIIPSFANSLKQILHKSKSLIYPRFLPQRKQRRTIRELNFGFFFERAITEVFAIVKK</sequence>
<gene>
    <name evidence="1" type="ORF">A2928_01050</name>
</gene>
<dbReference type="STRING" id="1802319.A2928_01050"/>
<accession>A0A1G2N853</accession>
<organism evidence="1 2">
    <name type="scientific">Candidatus Taylorbacteria bacterium RIFCSPLOWO2_01_FULL_45_15b</name>
    <dbReference type="NCBI Taxonomy" id="1802319"/>
    <lineage>
        <taxon>Bacteria</taxon>
        <taxon>Candidatus Tayloriibacteriota</taxon>
    </lineage>
</organism>
<evidence type="ECO:0000313" key="1">
    <source>
        <dbReference type="EMBL" id="OHA32223.1"/>
    </source>
</evidence>
<proteinExistence type="predicted"/>